<accession>A0A0R1UZE8</accession>
<dbReference type="AlphaFoldDB" id="A0A0R1UZE8"/>
<dbReference type="GeneID" id="98307947"/>
<keyword evidence="6" id="KW-0460">Magnesium</keyword>
<keyword evidence="2" id="KW-0762">Sugar transport</keyword>
<protein>
    <recommendedName>
        <fullName evidence="10">PTS lactose/cellobiose transporter subunit IIA</fullName>
    </recommendedName>
</protein>
<feature type="active site" description="Tele-phosphohistidine intermediate" evidence="5">
    <location>
        <position position="84"/>
    </location>
</feature>
<keyword evidence="4" id="KW-0598">Phosphotransferase system</keyword>
<evidence type="ECO:0000313" key="8">
    <source>
        <dbReference type="EMBL" id="KRL98703.1"/>
    </source>
</evidence>
<dbReference type="CDD" id="cd00215">
    <property type="entry name" value="PTS_IIA_lac"/>
    <property type="match status" value="1"/>
</dbReference>
<dbReference type="EMBL" id="AZFQ01000036">
    <property type="protein sequence ID" value="KRL98703.1"/>
    <property type="molecule type" value="Genomic_DNA"/>
</dbReference>
<evidence type="ECO:0000313" key="9">
    <source>
        <dbReference type="Proteomes" id="UP000051166"/>
    </source>
</evidence>
<evidence type="ECO:0000256" key="7">
    <source>
        <dbReference type="PROSITE-ProRule" id="PRU00418"/>
    </source>
</evidence>
<keyword evidence="3" id="KW-0808">Transferase</keyword>
<dbReference type="Pfam" id="PF02255">
    <property type="entry name" value="PTS_IIA"/>
    <property type="match status" value="1"/>
</dbReference>
<dbReference type="SUPFAM" id="SSF46973">
    <property type="entry name" value="Enzyme IIa from lactose specific PTS, IIa-lac"/>
    <property type="match status" value="1"/>
</dbReference>
<dbReference type="Gene3D" id="1.20.58.80">
    <property type="entry name" value="Phosphotransferase system, lactose/cellobiose-type IIA subunit"/>
    <property type="match status" value="1"/>
</dbReference>
<feature type="binding site" evidence="6">
    <location>
        <position position="87"/>
    </location>
    <ligand>
        <name>Mg(2+)</name>
        <dbReference type="ChEBI" id="CHEBI:18420"/>
        <note>ligand shared between all trimeric partners</note>
    </ligand>
</feature>
<dbReference type="InterPro" id="IPR036542">
    <property type="entry name" value="PTS_IIA_lac/cel_sf"/>
</dbReference>
<dbReference type="PROSITE" id="PS51095">
    <property type="entry name" value="PTS_EIIA_TYPE_3"/>
    <property type="match status" value="1"/>
</dbReference>
<dbReference type="PATRIC" id="fig|1423801.4.peg.519"/>
<proteinExistence type="predicted"/>
<dbReference type="Proteomes" id="UP000051166">
    <property type="component" value="Unassembled WGS sequence"/>
</dbReference>
<dbReference type="GO" id="GO:0016740">
    <property type="term" value="F:transferase activity"/>
    <property type="evidence" value="ECO:0007669"/>
    <property type="project" value="UniProtKB-KW"/>
</dbReference>
<name>A0A0R1UZE8_9LACO</name>
<evidence type="ECO:0000256" key="5">
    <source>
        <dbReference type="PIRSR" id="PIRSR000699-1"/>
    </source>
</evidence>
<comment type="cofactor">
    <cofactor evidence="6">
        <name>Mg(2+)</name>
        <dbReference type="ChEBI" id="CHEBI:18420"/>
    </cofactor>
    <text evidence="6">Binds 1 Mg(2+) ion per trimer.</text>
</comment>
<sequence length="119" mass="13378">MEASKNGADKLNELSMNILVHAGNARNFMVQGLQIVETENNYNKAEKLMDKAHKEIVVAHGLQTETLQKEAMGRSIRYSVLFCHAQDTLMTAQSEILIAKHLIKLCKSKSIKEKSDIHD</sequence>
<dbReference type="GO" id="GO:0009401">
    <property type="term" value="P:phosphoenolpyruvate-dependent sugar phosphotransferase system"/>
    <property type="evidence" value="ECO:0007669"/>
    <property type="project" value="UniProtKB-KW"/>
</dbReference>
<dbReference type="GO" id="GO:0046872">
    <property type="term" value="F:metal ion binding"/>
    <property type="evidence" value="ECO:0007669"/>
    <property type="project" value="UniProtKB-KW"/>
</dbReference>
<evidence type="ECO:0008006" key="10">
    <source>
        <dbReference type="Google" id="ProtNLM"/>
    </source>
</evidence>
<dbReference type="PIRSF" id="PIRSF000699">
    <property type="entry name" value="PTS_IILac_III"/>
    <property type="match status" value="1"/>
</dbReference>
<keyword evidence="6" id="KW-0479">Metal-binding</keyword>
<evidence type="ECO:0000256" key="4">
    <source>
        <dbReference type="ARBA" id="ARBA00022683"/>
    </source>
</evidence>
<dbReference type="PANTHER" id="PTHR34382:SF7">
    <property type="entry name" value="PTS SYSTEM N,N'-DIACETYLCHITOBIOSE-SPECIFIC EIIA COMPONENT"/>
    <property type="match status" value="1"/>
</dbReference>
<dbReference type="RefSeq" id="WP_056960669.1">
    <property type="nucleotide sequence ID" value="NZ_AZFQ01000036.1"/>
</dbReference>
<feature type="modified residue" description="Phosphohistidine; by HPr" evidence="7">
    <location>
        <position position="84"/>
    </location>
</feature>
<dbReference type="PANTHER" id="PTHR34382">
    <property type="entry name" value="PTS SYSTEM N,N'-DIACETYLCHITOBIOSE-SPECIFIC EIIA COMPONENT"/>
    <property type="match status" value="1"/>
</dbReference>
<keyword evidence="9" id="KW-1185">Reference proteome</keyword>
<evidence type="ECO:0000256" key="6">
    <source>
        <dbReference type="PIRSR" id="PIRSR000699-2"/>
    </source>
</evidence>
<dbReference type="STRING" id="1423801.FD50_GL000510"/>
<evidence type="ECO:0000256" key="1">
    <source>
        <dbReference type="ARBA" id="ARBA00022448"/>
    </source>
</evidence>
<evidence type="ECO:0000256" key="2">
    <source>
        <dbReference type="ARBA" id="ARBA00022597"/>
    </source>
</evidence>
<comment type="caution">
    <text evidence="8">The sequence shown here is derived from an EMBL/GenBank/DDBJ whole genome shotgun (WGS) entry which is preliminary data.</text>
</comment>
<evidence type="ECO:0000256" key="3">
    <source>
        <dbReference type="ARBA" id="ARBA00022679"/>
    </source>
</evidence>
<organism evidence="8 9">
    <name type="scientific">Liquorilactobacillus satsumensis DSM 16230 = JCM 12392</name>
    <dbReference type="NCBI Taxonomy" id="1423801"/>
    <lineage>
        <taxon>Bacteria</taxon>
        <taxon>Bacillati</taxon>
        <taxon>Bacillota</taxon>
        <taxon>Bacilli</taxon>
        <taxon>Lactobacillales</taxon>
        <taxon>Lactobacillaceae</taxon>
        <taxon>Liquorilactobacillus</taxon>
    </lineage>
</organism>
<keyword evidence="1" id="KW-0813">Transport</keyword>
<dbReference type="InterPro" id="IPR003188">
    <property type="entry name" value="PTS_IIA_lac/cel"/>
</dbReference>
<gene>
    <name evidence="8" type="ORF">FD50_GL000510</name>
</gene>
<reference evidence="8 9" key="1">
    <citation type="journal article" date="2015" name="Genome Announc.">
        <title>Expanding the biotechnology potential of lactobacilli through comparative genomics of 213 strains and associated genera.</title>
        <authorList>
            <person name="Sun Z."/>
            <person name="Harris H.M."/>
            <person name="McCann A."/>
            <person name="Guo C."/>
            <person name="Argimon S."/>
            <person name="Zhang W."/>
            <person name="Yang X."/>
            <person name="Jeffery I.B."/>
            <person name="Cooney J.C."/>
            <person name="Kagawa T.F."/>
            <person name="Liu W."/>
            <person name="Song Y."/>
            <person name="Salvetti E."/>
            <person name="Wrobel A."/>
            <person name="Rasinkangas P."/>
            <person name="Parkhill J."/>
            <person name="Rea M.C."/>
            <person name="O'Sullivan O."/>
            <person name="Ritari J."/>
            <person name="Douillard F.P."/>
            <person name="Paul Ross R."/>
            <person name="Yang R."/>
            <person name="Briner A.E."/>
            <person name="Felis G.E."/>
            <person name="de Vos W.M."/>
            <person name="Barrangou R."/>
            <person name="Klaenhammer T.R."/>
            <person name="Caufield P.W."/>
            <person name="Cui Y."/>
            <person name="Zhang H."/>
            <person name="O'Toole P.W."/>
        </authorList>
    </citation>
    <scope>NUCLEOTIDE SEQUENCE [LARGE SCALE GENOMIC DNA]</scope>
    <source>
        <strain evidence="8 9">DSM 16230</strain>
    </source>
</reference>
<dbReference type="OrthoDB" id="350602at2"/>